<dbReference type="GO" id="GO:0098542">
    <property type="term" value="P:defense response to other organism"/>
    <property type="evidence" value="ECO:0007669"/>
    <property type="project" value="TreeGrafter"/>
</dbReference>
<evidence type="ECO:0000256" key="2">
    <source>
        <dbReference type="ARBA" id="ARBA00004496"/>
    </source>
</evidence>
<dbReference type="InterPro" id="IPR058922">
    <property type="entry name" value="WHD_DRP"/>
</dbReference>
<organism evidence="14 15">
    <name type="scientific">Solanum verrucosum</name>
    <dbReference type="NCBI Taxonomy" id="315347"/>
    <lineage>
        <taxon>Eukaryota</taxon>
        <taxon>Viridiplantae</taxon>
        <taxon>Streptophyta</taxon>
        <taxon>Embryophyta</taxon>
        <taxon>Tracheophyta</taxon>
        <taxon>Spermatophyta</taxon>
        <taxon>Magnoliopsida</taxon>
        <taxon>eudicotyledons</taxon>
        <taxon>Gunneridae</taxon>
        <taxon>Pentapetalae</taxon>
        <taxon>asterids</taxon>
        <taxon>lamiids</taxon>
        <taxon>Solanales</taxon>
        <taxon>Solanaceae</taxon>
        <taxon>Solanoideae</taxon>
        <taxon>Solaneae</taxon>
        <taxon>Solanum</taxon>
    </lineage>
</organism>
<dbReference type="PRINTS" id="PR00364">
    <property type="entry name" value="DISEASERSIST"/>
</dbReference>
<dbReference type="Gene3D" id="1.20.5.4130">
    <property type="match status" value="1"/>
</dbReference>
<keyword evidence="8" id="KW-0611">Plant defense</keyword>
<keyword evidence="15" id="KW-1185">Reference proteome</keyword>
<dbReference type="InterPro" id="IPR042197">
    <property type="entry name" value="Apaf_helical"/>
</dbReference>
<evidence type="ECO:0000256" key="5">
    <source>
        <dbReference type="ARBA" id="ARBA00022614"/>
    </source>
</evidence>
<dbReference type="PANTHER" id="PTHR23155:SF1152">
    <property type="entry name" value="AAA+ ATPASE DOMAIN-CONTAINING PROTEIN"/>
    <property type="match status" value="1"/>
</dbReference>
<evidence type="ECO:0000256" key="11">
    <source>
        <dbReference type="ARBA" id="ARBA00023136"/>
    </source>
</evidence>
<protein>
    <recommendedName>
        <fullName evidence="16">NB-ARC domain-containing protein</fullName>
    </recommendedName>
</protein>
<dbReference type="InterPro" id="IPR002182">
    <property type="entry name" value="NB-ARC"/>
</dbReference>
<dbReference type="Gene3D" id="1.10.10.10">
    <property type="entry name" value="Winged helix-like DNA-binding domain superfamily/Winged helix DNA-binding domain"/>
    <property type="match status" value="1"/>
</dbReference>
<dbReference type="InterPro" id="IPR044974">
    <property type="entry name" value="Disease_R_plants"/>
</dbReference>
<dbReference type="Pfam" id="PF00931">
    <property type="entry name" value="NB-ARC"/>
    <property type="match status" value="2"/>
</dbReference>
<evidence type="ECO:0008006" key="16">
    <source>
        <dbReference type="Google" id="ProtNLM"/>
    </source>
</evidence>
<dbReference type="InterPro" id="IPR027417">
    <property type="entry name" value="P-loop_NTPase"/>
</dbReference>
<dbReference type="GO" id="GO:0016020">
    <property type="term" value="C:membrane"/>
    <property type="evidence" value="ECO:0007669"/>
    <property type="project" value="UniProtKB-SubCell"/>
</dbReference>
<feature type="domain" description="Disease resistance protein winged helix" evidence="13">
    <location>
        <begin position="332"/>
        <end position="403"/>
    </location>
</feature>
<keyword evidence="6" id="KW-0677">Repeat</keyword>
<dbReference type="FunFam" id="1.10.10.10:FF:000322">
    <property type="entry name" value="Probable disease resistance protein At1g63360"/>
    <property type="match status" value="1"/>
</dbReference>
<accession>A0AAF0QPB1</accession>
<evidence type="ECO:0000259" key="13">
    <source>
        <dbReference type="Pfam" id="PF23559"/>
    </source>
</evidence>
<evidence type="ECO:0000256" key="10">
    <source>
        <dbReference type="ARBA" id="ARBA00023054"/>
    </source>
</evidence>
<comment type="similarity">
    <text evidence="3">Belongs to the disease resistance NB-LRR family.</text>
</comment>
<dbReference type="Gene3D" id="3.40.50.300">
    <property type="entry name" value="P-loop containing nucleotide triphosphate hydrolases"/>
    <property type="match status" value="1"/>
</dbReference>
<dbReference type="GO" id="GO:0005524">
    <property type="term" value="F:ATP binding"/>
    <property type="evidence" value="ECO:0007669"/>
    <property type="project" value="UniProtKB-KW"/>
</dbReference>
<dbReference type="GO" id="GO:0043531">
    <property type="term" value="F:ADP binding"/>
    <property type="evidence" value="ECO:0007669"/>
    <property type="project" value="InterPro"/>
</dbReference>
<sequence>MAAYTAVISLLQTLDQRNPQLFHGHTAELNSLHATAEYFQKVVENTSKSRFDTEKIKTLEEKIRVAASYAEDVLELKSSRIVKVSSYPMLEDDIVQGLDGDLEIIVNRLKGRVRDLDIVTITGTGGIGKTTLAKKAYDHLTISISKQTDIVNAKNYDKMDDNELVDLVQKNLKGRRYLVVDDDIWSRDVWDSISRILPNYNNGSRILLTTRENEVAMYANNCSPHEMNLLSLENGWKLLCDKVFGPKHDHPPALEEIGKEIVEKYQGLPLTILVIAGHLSKLARTLEGWKDVARTFSEIIASNPNKCLGVLGLSYYHLPNRLKPCFLSMNSFLEDFQVDTRRLIQLWIAEGFIRTSVGSRKSLEEVAEHYLEDLISRNLIQAIKRRFTGEIKACRVHDLLHEFCLIKAEMTKHMHVQRTHPILPTQEYNVRRFSFQTLSYSVENCFKC</sequence>
<keyword evidence="9" id="KW-0067">ATP-binding</keyword>
<dbReference type="Gene3D" id="1.10.8.430">
    <property type="entry name" value="Helical domain of apoptotic protease-activating factors"/>
    <property type="match status" value="1"/>
</dbReference>
<feature type="domain" description="NB-ARC" evidence="12">
    <location>
        <begin position="154"/>
        <end position="245"/>
    </location>
</feature>
<dbReference type="GO" id="GO:0005737">
    <property type="term" value="C:cytoplasm"/>
    <property type="evidence" value="ECO:0007669"/>
    <property type="project" value="UniProtKB-SubCell"/>
</dbReference>
<evidence type="ECO:0000256" key="9">
    <source>
        <dbReference type="ARBA" id="ARBA00022840"/>
    </source>
</evidence>
<dbReference type="Proteomes" id="UP001234989">
    <property type="component" value="Chromosome 4"/>
</dbReference>
<evidence type="ECO:0000256" key="6">
    <source>
        <dbReference type="ARBA" id="ARBA00022737"/>
    </source>
</evidence>
<keyword evidence="7" id="KW-0547">Nucleotide-binding</keyword>
<dbReference type="PANTHER" id="PTHR23155">
    <property type="entry name" value="DISEASE RESISTANCE PROTEIN RP"/>
    <property type="match status" value="1"/>
</dbReference>
<evidence type="ECO:0000256" key="7">
    <source>
        <dbReference type="ARBA" id="ARBA00022741"/>
    </source>
</evidence>
<gene>
    <name evidence="14" type="ORF">MTR67_016939</name>
</gene>
<comment type="subcellular location">
    <subcellularLocation>
        <location evidence="2">Cytoplasm</location>
    </subcellularLocation>
    <subcellularLocation>
        <location evidence="1">Membrane</location>
        <topology evidence="1">Peripheral membrane protein</topology>
    </subcellularLocation>
</comment>
<dbReference type="AlphaFoldDB" id="A0AAF0QPB1"/>
<evidence type="ECO:0000259" key="12">
    <source>
        <dbReference type="Pfam" id="PF00931"/>
    </source>
</evidence>
<evidence type="ECO:0000313" key="14">
    <source>
        <dbReference type="EMBL" id="WMV23554.1"/>
    </source>
</evidence>
<proteinExistence type="inferred from homology"/>
<keyword evidence="11" id="KW-0472">Membrane</keyword>
<name>A0AAF0QPB1_SOLVR</name>
<evidence type="ECO:0000256" key="8">
    <source>
        <dbReference type="ARBA" id="ARBA00022821"/>
    </source>
</evidence>
<feature type="domain" description="NB-ARC" evidence="12">
    <location>
        <begin position="102"/>
        <end position="140"/>
    </location>
</feature>
<reference evidence="14" key="1">
    <citation type="submission" date="2023-08" db="EMBL/GenBank/DDBJ databases">
        <title>A de novo genome assembly of Solanum verrucosum Schlechtendal, a Mexican diploid species geographically isolated from the other diploid A-genome species in potato relatives.</title>
        <authorList>
            <person name="Hosaka K."/>
        </authorList>
    </citation>
    <scope>NUCLEOTIDE SEQUENCE</scope>
    <source>
        <tissue evidence="14">Young leaves</tissue>
    </source>
</reference>
<keyword evidence="5" id="KW-0433">Leucine-rich repeat</keyword>
<keyword evidence="4" id="KW-0963">Cytoplasm</keyword>
<keyword evidence="10" id="KW-0175">Coiled coil</keyword>
<dbReference type="SUPFAM" id="SSF52540">
    <property type="entry name" value="P-loop containing nucleoside triphosphate hydrolases"/>
    <property type="match status" value="1"/>
</dbReference>
<evidence type="ECO:0000256" key="4">
    <source>
        <dbReference type="ARBA" id="ARBA00022490"/>
    </source>
</evidence>
<dbReference type="Pfam" id="PF23559">
    <property type="entry name" value="WHD_DRP"/>
    <property type="match status" value="1"/>
</dbReference>
<dbReference type="InterPro" id="IPR036388">
    <property type="entry name" value="WH-like_DNA-bd_sf"/>
</dbReference>
<evidence type="ECO:0000256" key="1">
    <source>
        <dbReference type="ARBA" id="ARBA00004170"/>
    </source>
</evidence>
<dbReference type="EMBL" id="CP133615">
    <property type="protein sequence ID" value="WMV23554.1"/>
    <property type="molecule type" value="Genomic_DNA"/>
</dbReference>
<evidence type="ECO:0000256" key="3">
    <source>
        <dbReference type="ARBA" id="ARBA00008894"/>
    </source>
</evidence>
<evidence type="ECO:0000313" key="15">
    <source>
        <dbReference type="Proteomes" id="UP001234989"/>
    </source>
</evidence>